<gene>
    <name evidence="6" type="ORF">SYNPS1DRAFT_30976</name>
</gene>
<dbReference type="AlphaFoldDB" id="A0A4V1J0Z7"/>
<keyword evidence="3" id="KW-0175">Coiled coil</keyword>
<evidence type="ECO:0000256" key="3">
    <source>
        <dbReference type="SAM" id="Coils"/>
    </source>
</evidence>
<dbReference type="InterPro" id="IPR050936">
    <property type="entry name" value="AP-1-like"/>
</dbReference>
<feature type="compositionally biased region" description="Basic and acidic residues" evidence="4">
    <location>
        <begin position="20"/>
        <end position="33"/>
    </location>
</feature>
<dbReference type="Pfam" id="PF00170">
    <property type="entry name" value="bZIP_1"/>
    <property type="match status" value="1"/>
</dbReference>
<dbReference type="GO" id="GO:0001228">
    <property type="term" value="F:DNA-binding transcription activator activity, RNA polymerase II-specific"/>
    <property type="evidence" value="ECO:0007669"/>
    <property type="project" value="TreeGrafter"/>
</dbReference>
<evidence type="ECO:0000256" key="4">
    <source>
        <dbReference type="SAM" id="MobiDB-lite"/>
    </source>
</evidence>
<dbReference type="InterPro" id="IPR046347">
    <property type="entry name" value="bZIP_sf"/>
</dbReference>
<protein>
    <recommendedName>
        <fullName evidence="5">BZIP domain-containing protein</fullName>
    </recommendedName>
</protein>
<evidence type="ECO:0000259" key="5">
    <source>
        <dbReference type="PROSITE" id="PS00036"/>
    </source>
</evidence>
<dbReference type="Proteomes" id="UP000278143">
    <property type="component" value="Unassembled WGS sequence"/>
</dbReference>
<evidence type="ECO:0000313" key="7">
    <source>
        <dbReference type="Proteomes" id="UP000278143"/>
    </source>
</evidence>
<name>A0A4V1J0Z7_9FUNG</name>
<feature type="domain" description="BZIP" evidence="5">
    <location>
        <begin position="78"/>
        <end position="93"/>
    </location>
</feature>
<dbReference type="InterPro" id="IPR004827">
    <property type="entry name" value="bZIP"/>
</dbReference>
<dbReference type="GO" id="GO:0000976">
    <property type="term" value="F:transcription cis-regulatory region binding"/>
    <property type="evidence" value="ECO:0007669"/>
    <property type="project" value="InterPro"/>
</dbReference>
<dbReference type="Gene3D" id="1.20.5.170">
    <property type="match status" value="1"/>
</dbReference>
<dbReference type="PANTHER" id="PTHR40621:SF6">
    <property type="entry name" value="AP-1-LIKE TRANSCRIPTION FACTOR YAP1-RELATED"/>
    <property type="match status" value="1"/>
</dbReference>
<evidence type="ECO:0000256" key="2">
    <source>
        <dbReference type="ARBA" id="ARBA00023242"/>
    </source>
</evidence>
<keyword evidence="2" id="KW-0539">Nucleus</keyword>
<dbReference type="CDD" id="cd14688">
    <property type="entry name" value="bZIP_YAP"/>
    <property type="match status" value="1"/>
</dbReference>
<dbReference type="PANTHER" id="PTHR40621">
    <property type="entry name" value="TRANSCRIPTION FACTOR KAPC-RELATED"/>
    <property type="match status" value="1"/>
</dbReference>
<dbReference type="EMBL" id="KZ991114">
    <property type="protein sequence ID" value="RKP23299.1"/>
    <property type="molecule type" value="Genomic_DNA"/>
</dbReference>
<comment type="subcellular location">
    <subcellularLocation>
        <location evidence="1">Nucleus</location>
    </subcellularLocation>
</comment>
<sequence length="553" mass="58319">MAANAQLAPVSQHDALADATLKRKSETTAERNPVKQLNHVELGTAQADLLDDDDDSPKKPGRKPINAELPSNASNSDKRRAQNRAAQRAFRERKDRYVKELEERIQALEAMTAGKEDTEATSRLRTENDQLRELVKQLTTENRTLKEIQFTFQPPPMTETAATATPALGSKTPSAFSTPALSSSAIAAQPVGHPSPVSPLEQLNHLQTPPETSSEESHNNVYSASGISEADTVALQQMLQAAAAAMTASKDATADLSLAANPPHMLATPTTPTPATATVAPPTASAADMNVAALQLLAAQTQAPAQQAANALLAGVYATPDTKTGALPADAFAQSASSPATALAMQELLASQLFPPLAPASTSSASQSPNLAQPGQFTSPFATFSAPDTFNTDTLAFLQQNLNNPIFTDYRDTNTLSALLSEPVEVPVPGANGQPLVFDDAANALPSATIVPLEGLAGMGSPVAPAEPRQHTIASVSGDRQRLEEYCASGILSDDDLDFLCSEMKSKCRAAKEAAEAKFALLQKECTEQEKRVAHAKHMSTQLDALNTTPPLP</sequence>
<dbReference type="PROSITE" id="PS00036">
    <property type="entry name" value="BZIP_BASIC"/>
    <property type="match status" value="1"/>
</dbReference>
<accession>A0A4V1J0Z7</accession>
<evidence type="ECO:0000256" key="1">
    <source>
        <dbReference type="ARBA" id="ARBA00004123"/>
    </source>
</evidence>
<dbReference type="SMART" id="SM00338">
    <property type="entry name" value="BRLZ"/>
    <property type="match status" value="1"/>
</dbReference>
<feature type="region of interest" description="Disordered" evidence="4">
    <location>
        <begin position="188"/>
        <end position="220"/>
    </location>
</feature>
<dbReference type="GO" id="GO:0090575">
    <property type="term" value="C:RNA polymerase II transcription regulator complex"/>
    <property type="evidence" value="ECO:0007669"/>
    <property type="project" value="TreeGrafter"/>
</dbReference>
<organism evidence="6 7">
    <name type="scientific">Syncephalis pseudoplumigaleata</name>
    <dbReference type="NCBI Taxonomy" id="1712513"/>
    <lineage>
        <taxon>Eukaryota</taxon>
        <taxon>Fungi</taxon>
        <taxon>Fungi incertae sedis</taxon>
        <taxon>Zoopagomycota</taxon>
        <taxon>Zoopagomycotina</taxon>
        <taxon>Zoopagomycetes</taxon>
        <taxon>Zoopagales</taxon>
        <taxon>Piptocephalidaceae</taxon>
        <taxon>Syncephalis</taxon>
    </lineage>
</organism>
<evidence type="ECO:0000313" key="6">
    <source>
        <dbReference type="EMBL" id="RKP23299.1"/>
    </source>
</evidence>
<reference evidence="7" key="1">
    <citation type="journal article" date="2018" name="Nat. Microbiol.">
        <title>Leveraging single-cell genomics to expand the fungal tree of life.</title>
        <authorList>
            <person name="Ahrendt S.R."/>
            <person name="Quandt C.A."/>
            <person name="Ciobanu D."/>
            <person name="Clum A."/>
            <person name="Salamov A."/>
            <person name="Andreopoulos B."/>
            <person name="Cheng J.F."/>
            <person name="Woyke T."/>
            <person name="Pelin A."/>
            <person name="Henrissat B."/>
            <person name="Reynolds N.K."/>
            <person name="Benny G.L."/>
            <person name="Smith M.E."/>
            <person name="James T.Y."/>
            <person name="Grigoriev I.V."/>
        </authorList>
    </citation>
    <scope>NUCLEOTIDE SEQUENCE [LARGE SCALE GENOMIC DNA]</scope>
    <source>
        <strain evidence="7">Benny S71-1</strain>
    </source>
</reference>
<proteinExistence type="predicted"/>
<dbReference type="SUPFAM" id="SSF57959">
    <property type="entry name" value="Leucine zipper domain"/>
    <property type="match status" value="1"/>
</dbReference>
<feature type="coiled-coil region" evidence="3">
    <location>
        <begin position="91"/>
        <end position="148"/>
    </location>
</feature>
<feature type="region of interest" description="Disordered" evidence="4">
    <location>
        <begin position="1"/>
        <end position="91"/>
    </location>
</feature>
<keyword evidence="7" id="KW-1185">Reference proteome</keyword>
<dbReference type="OrthoDB" id="2593073at2759"/>